<feature type="compositionally biased region" description="Basic and acidic residues" evidence="1">
    <location>
        <begin position="939"/>
        <end position="949"/>
    </location>
</feature>
<gene>
    <name evidence="3" type="ORF">GCM10023307_34360</name>
</gene>
<dbReference type="InterPro" id="IPR051043">
    <property type="entry name" value="Sulfatase_Mod_Factor_Kinase"/>
</dbReference>
<feature type="domain" description="Sulfatase-modifying factor enzyme-like" evidence="2">
    <location>
        <begin position="685"/>
        <end position="898"/>
    </location>
</feature>
<evidence type="ECO:0000313" key="4">
    <source>
        <dbReference type="Proteomes" id="UP001499959"/>
    </source>
</evidence>
<evidence type="ECO:0000256" key="1">
    <source>
        <dbReference type="SAM" id="MobiDB-lite"/>
    </source>
</evidence>
<reference evidence="4" key="1">
    <citation type="journal article" date="2019" name="Int. J. Syst. Evol. Microbiol.">
        <title>The Global Catalogue of Microorganisms (GCM) 10K type strain sequencing project: providing services to taxonomists for standard genome sequencing and annotation.</title>
        <authorList>
            <consortium name="The Broad Institute Genomics Platform"/>
            <consortium name="The Broad Institute Genome Sequencing Center for Infectious Disease"/>
            <person name="Wu L."/>
            <person name="Ma J."/>
        </authorList>
    </citation>
    <scope>NUCLEOTIDE SEQUENCE [LARGE SCALE GENOMIC DNA]</scope>
    <source>
        <strain evidence="4">JCM 18204</strain>
    </source>
</reference>
<dbReference type="InterPro" id="IPR016187">
    <property type="entry name" value="CTDL_fold"/>
</dbReference>
<dbReference type="EMBL" id="BAABJE010000023">
    <property type="protein sequence ID" value="GAA4804881.1"/>
    <property type="molecule type" value="Genomic_DNA"/>
</dbReference>
<dbReference type="Pfam" id="PF03781">
    <property type="entry name" value="FGE-sulfatase"/>
    <property type="match status" value="1"/>
</dbReference>
<evidence type="ECO:0000313" key="3">
    <source>
        <dbReference type="EMBL" id="GAA4804881.1"/>
    </source>
</evidence>
<sequence>MSTSRRAPVSWSDLLRYQSFSGAAEEIIEAAKLLGLPQVILPARAVRREKTHKPRIGESSSSKSIEARFRLPLRCPQGFTVRVERGERSVAVKPKSLPDWEPQEAAAVERMLDINGDPPVAQTLLDLPRLQTRWRSILQSRRPGPLDLERMVQALARTEWPAPLPQRPRAYRVQDLHLCVDVHPDRQFLIDDCMVCMDQLIASRPGAQLFLHSIEGPWCWPSVLDSIVSGHAVLLLAEPRLMPVDERRRWRDIEAQLVAQGATVVWSLDWRPEAWAATSDDQPRFVHVLPVGGDLTQSPPPADAADLSRLLACLAPAMTVEPALVRAMIRALRLPGGLALEREVWCHPDLDGALPFRQWHCGPQREYLQRLRQHPPEVIDACWAVLAESHRHRSQVQRDQELLDWADAADEGGVARRDIIAEFDQAKSRYARVAQHLLQLRDHADVVGLTGVSSPGVIRAAAMQRLHSLPECLGADRAYLERLLLQAAQPSDGALSPRGSEVDDKGGPLSVWLFQQGQRLLLVPIDFVGPGVAMTAITIDRRWLFVECDGVSRVIWCPCDALVSGGIELVKWERMPPNSVRVRGVTDRLCIDAVARPHWAAEFAVQPAWAGRWVTDRSNMGWGADGLFHWPDGQPVTMEPSAPEGVVYSTPKGWQFEIDRYGPRLSLEVSGNESIDAQRVYFRYLPPGSYLQGSPPSIGDNDEHPRHPVTLTQGLWLAETPCTQALWQAVMGMNPSHFKDGADAPRRPVENVSWDDATAFLKRLQRLLPPGCEAVLPTESQWEYACRAGTQTKYWWGDEPDDARANWNGQHESTTPVDRYPPNPWGLYDMHGNVWEWCADGDRDYADSPARDPEGPSAGESRVVRGGSWFYHPDLASAASRNRRLRRFAIRGDGFRFALRSPCGPVAPPAGPGPSRRGGAAAPAAEPPRRARGKGPLFRGKDQDKDRPE</sequence>
<dbReference type="SUPFAM" id="SSF56436">
    <property type="entry name" value="C-type lectin-like"/>
    <property type="match status" value="1"/>
</dbReference>
<dbReference type="Gene3D" id="3.90.1580.10">
    <property type="entry name" value="paralog of FGE (formylglycine-generating enzyme)"/>
    <property type="match status" value="1"/>
</dbReference>
<dbReference type="Proteomes" id="UP001499959">
    <property type="component" value="Unassembled WGS sequence"/>
</dbReference>
<evidence type="ECO:0000259" key="2">
    <source>
        <dbReference type="Pfam" id="PF03781"/>
    </source>
</evidence>
<comment type="caution">
    <text evidence="3">The sequence shown here is derived from an EMBL/GenBank/DDBJ whole genome shotgun (WGS) entry which is preliminary data.</text>
</comment>
<proteinExistence type="predicted"/>
<feature type="region of interest" description="Disordered" evidence="1">
    <location>
        <begin position="899"/>
        <end position="949"/>
    </location>
</feature>
<organism evidence="3 4">
    <name type="scientific">Lysobacter hankyongensis</name>
    <dbReference type="NCBI Taxonomy" id="1176535"/>
    <lineage>
        <taxon>Bacteria</taxon>
        <taxon>Pseudomonadati</taxon>
        <taxon>Pseudomonadota</taxon>
        <taxon>Gammaproteobacteria</taxon>
        <taxon>Lysobacterales</taxon>
        <taxon>Lysobacteraceae</taxon>
        <taxon>Lysobacter</taxon>
    </lineage>
</organism>
<dbReference type="InterPro" id="IPR005532">
    <property type="entry name" value="SUMF_dom"/>
</dbReference>
<keyword evidence="4" id="KW-1185">Reference proteome</keyword>
<name>A0ABP9C5H4_9GAMM</name>
<dbReference type="InterPro" id="IPR042095">
    <property type="entry name" value="SUMF_sf"/>
</dbReference>
<dbReference type="RefSeq" id="WP_345304597.1">
    <property type="nucleotide sequence ID" value="NZ_BAABJE010000023.1"/>
</dbReference>
<accession>A0ABP9C5H4</accession>
<feature type="compositionally biased region" description="Low complexity" evidence="1">
    <location>
        <begin position="913"/>
        <end position="924"/>
    </location>
</feature>
<protein>
    <recommendedName>
        <fullName evidence="2">Sulfatase-modifying factor enzyme-like domain-containing protein</fullName>
    </recommendedName>
</protein>
<dbReference type="PANTHER" id="PTHR23150:SF19">
    <property type="entry name" value="FORMYLGLYCINE-GENERATING ENZYME"/>
    <property type="match status" value="1"/>
</dbReference>
<dbReference type="PANTHER" id="PTHR23150">
    <property type="entry name" value="SULFATASE MODIFYING FACTOR 1, 2"/>
    <property type="match status" value="1"/>
</dbReference>